<dbReference type="PANTHER" id="PTHR45786">
    <property type="entry name" value="DNA BINDING PROTEIN-LIKE"/>
    <property type="match status" value="1"/>
</dbReference>
<sequence>DADSKYFQKDIWKYNSALSFTCFKYSPDQRAACLGPRIQCFQIHGKLYHVQGSLNPLPDHQLQFAQLFLYDFHFANNMRQRNNINIVAEILHALTNILYNINCFINLSKIA</sequence>
<evidence type="ECO:0000313" key="1">
    <source>
        <dbReference type="EMBL" id="RPB02996.1"/>
    </source>
</evidence>
<feature type="non-terminal residue" evidence="1">
    <location>
        <position position="111"/>
    </location>
</feature>
<evidence type="ECO:0000313" key="2">
    <source>
        <dbReference type="Proteomes" id="UP000276215"/>
    </source>
</evidence>
<dbReference type="AlphaFoldDB" id="A0A3N4JXC6"/>
<reference evidence="1 2" key="1">
    <citation type="journal article" date="2018" name="Nat. Ecol. Evol.">
        <title>Pezizomycetes genomes reveal the molecular basis of ectomycorrhizal truffle lifestyle.</title>
        <authorList>
            <person name="Murat C."/>
            <person name="Payen T."/>
            <person name="Noel B."/>
            <person name="Kuo A."/>
            <person name="Morin E."/>
            <person name="Chen J."/>
            <person name="Kohler A."/>
            <person name="Krizsan K."/>
            <person name="Balestrini R."/>
            <person name="Da Silva C."/>
            <person name="Montanini B."/>
            <person name="Hainaut M."/>
            <person name="Levati E."/>
            <person name="Barry K.W."/>
            <person name="Belfiori B."/>
            <person name="Cichocki N."/>
            <person name="Clum A."/>
            <person name="Dockter R.B."/>
            <person name="Fauchery L."/>
            <person name="Guy J."/>
            <person name="Iotti M."/>
            <person name="Le Tacon F."/>
            <person name="Lindquist E.A."/>
            <person name="Lipzen A."/>
            <person name="Malagnac F."/>
            <person name="Mello A."/>
            <person name="Molinier V."/>
            <person name="Miyauchi S."/>
            <person name="Poulain J."/>
            <person name="Riccioni C."/>
            <person name="Rubini A."/>
            <person name="Sitrit Y."/>
            <person name="Splivallo R."/>
            <person name="Traeger S."/>
            <person name="Wang M."/>
            <person name="Zifcakova L."/>
            <person name="Wipf D."/>
            <person name="Zambonelli A."/>
            <person name="Paolocci F."/>
            <person name="Nowrousian M."/>
            <person name="Ottonello S."/>
            <person name="Baldrian P."/>
            <person name="Spatafora J.W."/>
            <person name="Henrissat B."/>
            <person name="Nagy L.G."/>
            <person name="Aury J.M."/>
            <person name="Wincker P."/>
            <person name="Grigoriev I.V."/>
            <person name="Bonfante P."/>
            <person name="Martin F.M."/>
        </authorList>
    </citation>
    <scope>NUCLEOTIDE SEQUENCE [LARGE SCALE GENOMIC DNA]</scope>
    <source>
        <strain evidence="1 2">120613-1</strain>
    </source>
</reference>
<feature type="non-terminal residue" evidence="1">
    <location>
        <position position="1"/>
    </location>
</feature>
<dbReference type="OrthoDB" id="2448079at2759"/>
<organism evidence="1 2">
    <name type="scientific">Choiromyces venosus 120613-1</name>
    <dbReference type="NCBI Taxonomy" id="1336337"/>
    <lineage>
        <taxon>Eukaryota</taxon>
        <taxon>Fungi</taxon>
        <taxon>Dikarya</taxon>
        <taxon>Ascomycota</taxon>
        <taxon>Pezizomycotina</taxon>
        <taxon>Pezizomycetes</taxon>
        <taxon>Pezizales</taxon>
        <taxon>Tuberaceae</taxon>
        <taxon>Choiromyces</taxon>
    </lineage>
</organism>
<proteinExistence type="predicted"/>
<keyword evidence="2" id="KW-1185">Reference proteome</keyword>
<dbReference type="EMBL" id="ML120365">
    <property type="protein sequence ID" value="RPB02996.1"/>
    <property type="molecule type" value="Genomic_DNA"/>
</dbReference>
<protein>
    <recommendedName>
        <fullName evidence="3">Helitron helicase-like domain-containing protein</fullName>
    </recommendedName>
</protein>
<accession>A0A3N4JXC6</accession>
<name>A0A3N4JXC6_9PEZI</name>
<evidence type="ECO:0008006" key="3">
    <source>
        <dbReference type="Google" id="ProtNLM"/>
    </source>
</evidence>
<dbReference type="STRING" id="1336337.A0A3N4JXC6"/>
<gene>
    <name evidence="1" type="ORF">L873DRAFT_1621615</name>
</gene>
<dbReference type="Proteomes" id="UP000276215">
    <property type="component" value="Unassembled WGS sequence"/>
</dbReference>
<dbReference type="PANTHER" id="PTHR45786:SF74">
    <property type="entry name" value="ATP-DEPENDENT DNA HELICASE"/>
    <property type="match status" value="1"/>
</dbReference>